<proteinExistence type="predicted"/>
<feature type="domain" description="Outer membrane protein beta-barrel" evidence="1">
    <location>
        <begin position="33"/>
        <end position="220"/>
    </location>
</feature>
<sequence>MPFMEQMKKRFQLLMFLLWTAEITAVAQQRTVQNRPYTDLRPFHLGISVGLHVQDLEFVNIGEQTVVAEDGTSSRQTLTTDQDRFDMGFNVGVLAEARLSEHFQLRIAPTMYFGSRHILLHNLSVLAPNGSPTERRQTMKTVYVTAPIDLIFSAPRFNNHRPYVMAGLTPAVNLSGKDNDYVKLKRYDAFVEIGMGCDFYLPFFKIRPELKFMYSLVNSLDTKHINRMEDKGMLPYARSVSDARAKLIVLTFYFE</sequence>
<dbReference type="Proteomes" id="UP000003167">
    <property type="component" value="Unassembled WGS sequence"/>
</dbReference>
<comment type="caution">
    <text evidence="2">The sequence shown here is derived from an EMBL/GenBank/DDBJ whole genome shotgun (WGS) entry which is preliminary data.</text>
</comment>
<protein>
    <recommendedName>
        <fullName evidence="1">Outer membrane protein beta-barrel domain-containing protein</fullName>
    </recommendedName>
</protein>
<dbReference type="Pfam" id="PF13568">
    <property type="entry name" value="OMP_b-brl_2"/>
    <property type="match status" value="1"/>
</dbReference>
<accession>H1HL93</accession>
<dbReference type="InterPro" id="IPR025665">
    <property type="entry name" value="Beta-barrel_OMP_2"/>
</dbReference>
<evidence type="ECO:0000313" key="2">
    <source>
        <dbReference type="EMBL" id="EHO72225.1"/>
    </source>
</evidence>
<dbReference type="AlphaFoldDB" id="H1HL93"/>
<evidence type="ECO:0000259" key="1">
    <source>
        <dbReference type="Pfam" id="PF13568"/>
    </source>
</evidence>
<name>H1HL93_9BACT</name>
<dbReference type="EMBL" id="AGEK01000018">
    <property type="protein sequence ID" value="EHO72225.1"/>
    <property type="molecule type" value="Genomic_DNA"/>
</dbReference>
<dbReference type="STRING" id="999422.HMPREF9944_00937"/>
<keyword evidence="3" id="KW-1185">Reference proteome</keyword>
<reference evidence="2 3" key="1">
    <citation type="submission" date="2011-12" db="EMBL/GenBank/DDBJ databases">
        <title>The Genome Sequence of Prevotella maculosa OT 289.</title>
        <authorList>
            <consortium name="The Broad Institute Genome Sequencing Platform"/>
            <person name="Earl A."/>
            <person name="Ward D."/>
            <person name="Feldgarden M."/>
            <person name="Gevers D."/>
            <person name="Izard J."/>
            <person name="Blanton J.M."/>
            <person name="Mathney J."/>
            <person name="Tanner A.C."/>
            <person name="Dewhirst F.E."/>
            <person name="Young S.K."/>
            <person name="Zeng Q."/>
            <person name="Gargeya S."/>
            <person name="Fitzgerald M."/>
            <person name="Haas B."/>
            <person name="Abouelleil A."/>
            <person name="Alvarado L."/>
            <person name="Arachchi H.M."/>
            <person name="Berlin A."/>
            <person name="Chapman S.B."/>
            <person name="Gearin G."/>
            <person name="Goldberg J."/>
            <person name="Griggs A."/>
            <person name="Gujja S."/>
            <person name="Hansen M."/>
            <person name="Heiman D."/>
            <person name="Howarth C."/>
            <person name="Larimer J."/>
            <person name="Lui A."/>
            <person name="MacDonald P.J.P."/>
            <person name="McCowen C."/>
            <person name="Montmayeur A."/>
            <person name="Murphy C."/>
            <person name="Neiman D."/>
            <person name="Pearson M."/>
            <person name="Priest M."/>
            <person name="Roberts A."/>
            <person name="Saif S."/>
            <person name="Shea T."/>
            <person name="Sisk P."/>
            <person name="Stolte C."/>
            <person name="Sykes S."/>
            <person name="Wortman J."/>
            <person name="Nusbaum C."/>
            <person name="Birren B."/>
        </authorList>
    </citation>
    <scope>NUCLEOTIDE SEQUENCE [LARGE SCALE GENOMIC DNA]</scope>
    <source>
        <strain evidence="2 3">OT 289</strain>
    </source>
</reference>
<gene>
    <name evidence="2" type="ORF">HMPREF9944_00937</name>
</gene>
<organism evidence="2 3">
    <name type="scientific">Segatella maculosa OT 289</name>
    <dbReference type="NCBI Taxonomy" id="999422"/>
    <lineage>
        <taxon>Bacteria</taxon>
        <taxon>Pseudomonadati</taxon>
        <taxon>Bacteroidota</taxon>
        <taxon>Bacteroidia</taxon>
        <taxon>Bacteroidales</taxon>
        <taxon>Prevotellaceae</taxon>
        <taxon>Segatella</taxon>
    </lineage>
</organism>
<dbReference type="PATRIC" id="fig|999422.3.peg.961"/>
<dbReference type="HOGENOM" id="CLU_082712_0_0_10"/>
<evidence type="ECO:0000313" key="3">
    <source>
        <dbReference type="Proteomes" id="UP000003167"/>
    </source>
</evidence>